<reference evidence="1 2" key="1">
    <citation type="submission" date="2021-04" db="EMBL/GenBank/DDBJ databases">
        <authorList>
            <person name="Bliznina A."/>
        </authorList>
    </citation>
    <scope>NUCLEOTIDE SEQUENCE [LARGE SCALE GENOMIC DNA]</scope>
</reference>
<dbReference type="Proteomes" id="UP001158576">
    <property type="component" value="Unassembled WGS sequence"/>
</dbReference>
<evidence type="ECO:0000313" key="2">
    <source>
        <dbReference type="Proteomes" id="UP001158576"/>
    </source>
</evidence>
<sequence>MASAKEDKDSAFRSVMSMDKSAFSRNDRNYENLSQNSVTVTSISSSRSRPIDAERINAGFVVNFKRNTLSSTTAKATGSGGYLNVSQAGLIRETLFAMENIPGLFICYDDNVNSLYRYRLKEK</sequence>
<protein>
    <submittedName>
        <fullName evidence="1">Oidioi.mRNA.OKI2018_I69.chrUn_7.g17257.t1.c ds</fullName>
    </submittedName>
</protein>
<accession>A0ABN7T9E3</accession>
<comment type="caution">
    <text evidence="1">The sequence shown here is derived from an EMBL/GenBank/DDBJ whole genome shotgun (WGS) entry which is preliminary data.</text>
</comment>
<evidence type="ECO:0000313" key="1">
    <source>
        <dbReference type="EMBL" id="CAG5114442.1"/>
    </source>
</evidence>
<proteinExistence type="predicted"/>
<keyword evidence="2" id="KW-1185">Reference proteome</keyword>
<dbReference type="EMBL" id="CAJRAX010000011">
    <property type="protein sequence ID" value="CAG5114442.1"/>
    <property type="molecule type" value="Genomic_DNA"/>
</dbReference>
<gene>
    <name evidence="1" type="ORF">OKIOD_LOCUS17260</name>
</gene>
<organism evidence="1 2">
    <name type="scientific">Oikopleura dioica</name>
    <name type="common">Tunicate</name>
    <dbReference type="NCBI Taxonomy" id="34765"/>
    <lineage>
        <taxon>Eukaryota</taxon>
        <taxon>Metazoa</taxon>
        <taxon>Chordata</taxon>
        <taxon>Tunicata</taxon>
        <taxon>Appendicularia</taxon>
        <taxon>Copelata</taxon>
        <taxon>Oikopleuridae</taxon>
        <taxon>Oikopleura</taxon>
    </lineage>
</organism>
<name>A0ABN7T9E3_OIKDI</name>